<dbReference type="GO" id="GO:0005576">
    <property type="term" value="C:extracellular region"/>
    <property type="evidence" value="ECO:0007669"/>
    <property type="project" value="UniProtKB-SubCell"/>
</dbReference>
<protein>
    <submittedName>
        <fullName evidence="11">Pectate lyase</fullName>
    </submittedName>
</protein>
<organism evidence="11 12">
    <name type="scientific">Mucilaginibacter paludis DSM 18603</name>
    <dbReference type="NCBI Taxonomy" id="714943"/>
    <lineage>
        <taxon>Bacteria</taxon>
        <taxon>Pseudomonadati</taxon>
        <taxon>Bacteroidota</taxon>
        <taxon>Sphingobacteriia</taxon>
        <taxon>Sphingobacteriales</taxon>
        <taxon>Sphingobacteriaceae</taxon>
        <taxon>Mucilaginibacter</taxon>
    </lineage>
</organism>
<dbReference type="Pfam" id="PF22842">
    <property type="entry name" value="Pel9A-like_beta_helix"/>
    <property type="match status" value="1"/>
</dbReference>
<dbReference type="InterPro" id="IPR011050">
    <property type="entry name" value="Pectin_lyase_fold/virulence"/>
</dbReference>
<comment type="subcellular location">
    <subcellularLocation>
        <location evidence="2">Secreted</location>
    </subcellularLocation>
</comment>
<evidence type="ECO:0000256" key="6">
    <source>
        <dbReference type="ARBA" id="ARBA00022837"/>
    </source>
</evidence>
<name>H1Y495_9SPHI</name>
<evidence type="ECO:0000256" key="2">
    <source>
        <dbReference type="ARBA" id="ARBA00004613"/>
    </source>
</evidence>
<evidence type="ECO:0000256" key="4">
    <source>
        <dbReference type="ARBA" id="ARBA00022723"/>
    </source>
</evidence>
<evidence type="ECO:0000256" key="3">
    <source>
        <dbReference type="ARBA" id="ARBA00022525"/>
    </source>
</evidence>
<feature type="chain" id="PRO_5003558758" evidence="9">
    <location>
        <begin position="21"/>
        <end position="443"/>
    </location>
</feature>
<dbReference type="InterPro" id="IPR053868">
    <property type="entry name" value="Pel9A-like_beta_helix"/>
</dbReference>
<keyword evidence="6" id="KW-0106">Calcium</keyword>
<evidence type="ECO:0000256" key="8">
    <source>
        <dbReference type="ARBA" id="ARBA00038263"/>
    </source>
</evidence>
<evidence type="ECO:0000313" key="11">
    <source>
        <dbReference type="EMBL" id="EHQ25729.1"/>
    </source>
</evidence>
<dbReference type="Proteomes" id="UP000002774">
    <property type="component" value="Chromosome"/>
</dbReference>
<keyword evidence="5 9" id="KW-0732">Signal</keyword>
<evidence type="ECO:0000256" key="9">
    <source>
        <dbReference type="SAM" id="SignalP"/>
    </source>
</evidence>
<dbReference type="PANTHER" id="PTHR40088:SF1">
    <property type="entry name" value="PECTATE LYASE PEL9"/>
    <property type="match status" value="1"/>
</dbReference>
<gene>
    <name evidence="11" type="ORF">Mucpa_1571</name>
</gene>
<dbReference type="GO" id="GO:0046872">
    <property type="term" value="F:metal ion binding"/>
    <property type="evidence" value="ECO:0007669"/>
    <property type="project" value="UniProtKB-KW"/>
</dbReference>
<evidence type="ECO:0000256" key="1">
    <source>
        <dbReference type="ARBA" id="ARBA00001913"/>
    </source>
</evidence>
<feature type="domain" description="Pel9A-like right handed beta-helix region" evidence="10">
    <location>
        <begin position="21"/>
        <end position="350"/>
    </location>
</feature>
<comment type="cofactor">
    <cofactor evidence="1">
        <name>Ca(2+)</name>
        <dbReference type="ChEBI" id="CHEBI:29108"/>
    </cofactor>
</comment>
<evidence type="ECO:0000256" key="5">
    <source>
        <dbReference type="ARBA" id="ARBA00022729"/>
    </source>
</evidence>
<reference evidence="11" key="1">
    <citation type="submission" date="2011-09" db="EMBL/GenBank/DDBJ databases">
        <title>The permanent draft genome of Mucilaginibacter paludis DSM 18603.</title>
        <authorList>
            <consortium name="US DOE Joint Genome Institute (JGI-PGF)"/>
            <person name="Lucas S."/>
            <person name="Han J."/>
            <person name="Lapidus A."/>
            <person name="Bruce D."/>
            <person name="Goodwin L."/>
            <person name="Pitluck S."/>
            <person name="Peters L."/>
            <person name="Kyrpides N."/>
            <person name="Mavromatis K."/>
            <person name="Ivanova N."/>
            <person name="Mikhailova N."/>
            <person name="Held B."/>
            <person name="Detter J.C."/>
            <person name="Tapia R."/>
            <person name="Han C."/>
            <person name="Land M."/>
            <person name="Hauser L."/>
            <person name="Markowitz V."/>
            <person name="Cheng J.-F."/>
            <person name="Hugenholtz P."/>
            <person name="Woyke T."/>
            <person name="Wu D."/>
            <person name="Tindall B."/>
            <person name="Brambilla E."/>
            <person name="Klenk H.-P."/>
            <person name="Eisen J.A."/>
        </authorList>
    </citation>
    <scope>NUCLEOTIDE SEQUENCE [LARGE SCALE GENOMIC DNA]</scope>
    <source>
        <strain evidence="11">DSM 18603</strain>
    </source>
</reference>
<dbReference type="OrthoDB" id="8660908at2"/>
<dbReference type="PANTHER" id="PTHR40088">
    <property type="entry name" value="PECTATE LYASE (EUROFUNG)"/>
    <property type="match status" value="1"/>
</dbReference>
<dbReference type="SUPFAM" id="SSF51126">
    <property type="entry name" value="Pectin lyase-like"/>
    <property type="match status" value="1"/>
</dbReference>
<keyword evidence="7 11" id="KW-0456">Lyase</keyword>
<accession>H1Y495</accession>
<dbReference type="STRING" id="714943.Mucpa_1571"/>
<comment type="similarity">
    <text evidence="8">Belongs to the polysaccharide lyase 9 family.</text>
</comment>
<evidence type="ECO:0000256" key="7">
    <source>
        <dbReference type="ARBA" id="ARBA00023239"/>
    </source>
</evidence>
<dbReference type="eggNOG" id="COG3401">
    <property type="taxonomic scope" value="Bacteria"/>
</dbReference>
<feature type="signal peptide" evidence="9">
    <location>
        <begin position="1"/>
        <end position="20"/>
    </location>
</feature>
<sequence length="443" mass="49236">MKNIKLFALLFLSPFSPVLASVYYVAVNGDNANTGSIGKPFATIQKAQEMVSPGDTVYIRGGIYRMSETRIAKKERLFASVTYLDKSGLPGKRINYWAYQDEKPVFDYADVKPANYRVIAFNVYGSFIHIKGLEVIGVQVTIKNHTQSECFENHGSDNIYEMLSMHDGMAIGFYLLSGSNNLVLNCDAYRNFDNFSENGRGGNTDGFGCHPSQGSKGNIFRGCRAWFNSDDGYDVINSHESTTFENCWAFYNGFSSDFKSAGDGNGFKGGGYGKRPADEIPVPVPRTTVRFCLAVHNKASGFYSNHHINGSDWFNNTAYRNGINFNMLNRLKDNITDVPGYDHKMRNNLGYKGGKEVQNLDAARCDLSHNYFDMNLQATDDDFLSLDETQLTAPRQADGSLPNISLMKLKPQSKFVDKGIDIGYPYKGLAPDLGCFELGNASK</sequence>
<dbReference type="InterPro" id="IPR012334">
    <property type="entry name" value="Pectin_lyas_fold"/>
</dbReference>
<dbReference type="Gene3D" id="2.160.20.10">
    <property type="entry name" value="Single-stranded right-handed beta-helix, Pectin lyase-like"/>
    <property type="match status" value="1"/>
</dbReference>
<dbReference type="HOGENOM" id="CLU_030634_2_0_10"/>
<dbReference type="AlphaFoldDB" id="H1Y495"/>
<dbReference type="RefSeq" id="WP_008505603.1">
    <property type="nucleotide sequence ID" value="NZ_CM001403.1"/>
</dbReference>
<dbReference type="EMBL" id="CM001403">
    <property type="protein sequence ID" value="EHQ25729.1"/>
    <property type="molecule type" value="Genomic_DNA"/>
</dbReference>
<evidence type="ECO:0000259" key="10">
    <source>
        <dbReference type="Pfam" id="PF22842"/>
    </source>
</evidence>
<keyword evidence="12" id="KW-1185">Reference proteome</keyword>
<dbReference type="InterPro" id="IPR052052">
    <property type="entry name" value="Polysaccharide_Lyase_9"/>
</dbReference>
<proteinExistence type="inferred from homology"/>
<evidence type="ECO:0000313" key="12">
    <source>
        <dbReference type="Proteomes" id="UP000002774"/>
    </source>
</evidence>
<keyword evidence="3" id="KW-0964">Secreted</keyword>
<keyword evidence="4" id="KW-0479">Metal-binding</keyword>
<dbReference type="GO" id="GO:0016837">
    <property type="term" value="F:carbon-oxygen lyase activity, acting on polysaccharides"/>
    <property type="evidence" value="ECO:0007669"/>
    <property type="project" value="TreeGrafter"/>
</dbReference>